<evidence type="ECO:0000313" key="2">
    <source>
        <dbReference type="Proteomes" id="UP000028761"/>
    </source>
</evidence>
<dbReference type="PANTHER" id="PTHR41403:SF3">
    <property type="entry name" value="ZNRD1 ANTISENSE RNA 1-RELATED"/>
    <property type="match status" value="1"/>
</dbReference>
<dbReference type="PANTHER" id="PTHR41403">
    <property type="entry name" value="RCG43477-RELATED"/>
    <property type="match status" value="1"/>
</dbReference>
<dbReference type="Proteomes" id="UP000028761">
    <property type="component" value="Chromosome 6"/>
</dbReference>
<dbReference type="OMA" id="GIQNAQR"/>
<proteinExistence type="predicted"/>
<evidence type="ECO:0000313" key="1">
    <source>
        <dbReference type="Ensembl" id="ENSPANP00000048637.1"/>
    </source>
</evidence>
<dbReference type="AlphaFoldDB" id="A0A8I5MZU5"/>
<dbReference type="InterPro" id="IPR040721">
    <property type="entry name" value="DUF5520"/>
</dbReference>
<reference evidence="1" key="2">
    <citation type="submission" date="2025-08" db="UniProtKB">
        <authorList>
            <consortium name="Ensembl"/>
        </authorList>
    </citation>
    <scope>IDENTIFICATION</scope>
</reference>
<sequence length="417" mass="48771">MLYVLIEAERARIKKLQEEKTRNLESSRKLEPRIVSEHRGGLRTEQTDIDVLGQHLTKEHVSSHSQSPIRDSQWFTLSPQEKYACSYERKDPLIKRAFIIFYHRNAVVSHAGNGPAVVLPISRFVLTPPTFESTFAFLSFRLAWGTSSKDPRIAAGQQSPLEKKILNLGGVHTTAARQLITQKYQEECEILCREQAVSLDYWLAKAESYYNKIIVEMMKEETGNEIKKKMEKKTTRSIEGLKQCHLIPEREVKHIERHIHQTGQAGEFKNKSFRQVLRPPSETKLPNIVPEGHGIQNAQRRKQVNEREQMQIKDHQERMIRGRELTEQRLKERILRRSQSQLPTYEKRERVKKEIKEFERVIAYPLFQPCSRSRIKVNILMEKSQNGEKVNTIVKPYQRKFLAMPPFLRSQIGKIKD</sequence>
<protein>
    <submittedName>
        <fullName evidence="1">Uncharacterized protein</fullName>
    </submittedName>
</protein>
<dbReference type="Ensembl" id="ENSPANT00000082898.1">
    <property type="protein sequence ID" value="ENSPANP00000048637.1"/>
    <property type="gene ID" value="ENSPANG00000041454.1"/>
</dbReference>
<keyword evidence="2" id="KW-1185">Reference proteome</keyword>
<reference evidence="1 2" key="1">
    <citation type="submission" date="2012-03" db="EMBL/GenBank/DDBJ databases">
        <title>Whole Genome Assembly of Papio anubis.</title>
        <authorList>
            <person name="Liu Y.L."/>
            <person name="Abraham K.A."/>
            <person name="Akbar H.A."/>
            <person name="Ali S.A."/>
            <person name="Anosike U.A."/>
            <person name="Aqrawi P.A."/>
            <person name="Arias F.A."/>
            <person name="Attaway T.A."/>
            <person name="Awwad R.A."/>
            <person name="Babu C.B."/>
            <person name="Bandaranaike D.B."/>
            <person name="Battles P.B."/>
            <person name="Bell A.B."/>
            <person name="Beltran B.B."/>
            <person name="Berhane-Mersha D.B."/>
            <person name="Bess C.B."/>
            <person name="Bickham C.B."/>
            <person name="Bolden T.B."/>
            <person name="Carter K.C."/>
            <person name="Chau D.C."/>
            <person name="Chavez A.C."/>
            <person name="Clerc-Blankenburg K.C."/>
            <person name="Coyle M.C."/>
            <person name="Dao M.D."/>
            <person name="Davila M.L.D."/>
            <person name="Davy-Carroll L.D."/>
            <person name="Denson S.D."/>
            <person name="Dinh H.D."/>
            <person name="Fernandez S.F."/>
            <person name="Fernando P.F."/>
            <person name="Forbes L.F."/>
            <person name="Francis C.F."/>
            <person name="Francisco L.F."/>
            <person name="Fu Q.F."/>
            <person name="Garcia-Iii R.G."/>
            <person name="Garrett T.G."/>
            <person name="Gross S.G."/>
            <person name="Gubbala S.G."/>
            <person name="Hirani K.H."/>
            <person name="Hogues M.H."/>
            <person name="Hollins B.H."/>
            <person name="Jackson L.J."/>
            <person name="Javaid M.J."/>
            <person name="Jhangiani S.J."/>
            <person name="Johnson A.J."/>
            <person name="Johnson B.J."/>
            <person name="Jones J.J."/>
            <person name="Joshi V.J."/>
            <person name="Kalu J.K."/>
            <person name="Khan N.K."/>
            <person name="Korchina V.K."/>
            <person name="Kovar C.K."/>
            <person name="Lago L.L."/>
            <person name="Lara F.L."/>
            <person name="Le T.-K.L."/>
            <person name="Lee S.L."/>
            <person name="Legall-Iii F.L."/>
            <person name="Lemon S.L."/>
            <person name="Liu J.L."/>
            <person name="Liu Y.-S.L."/>
            <person name="Liyanage D.L."/>
            <person name="Lopez J.L."/>
            <person name="Lorensuhewa L.L."/>
            <person name="Mata R.M."/>
            <person name="Mathew T.M."/>
            <person name="Mercado C.M."/>
            <person name="Mercado I.M."/>
            <person name="Morales K.M."/>
            <person name="Morgan M.M."/>
            <person name="Munidasa M.M."/>
            <person name="Ngo D.N."/>
            <person name="Nguyen L.N."/>
            <person name="Nguyen T.N."/>
            <person name="Nguyen N.N."/>
            <person name="Obregon M.O."/>
            <person name="Okwuonu G.O."/>
            <person name="Ongeri F.O."/>
            <person name="Onwere C.O."/>
            <person name="Osifeso I.O."/>
            <person name="Parra A.P."/>
            <person name="Patil S.P."/>
            <person name="Perez A.P."/>
            <person name="Perez Y.P."/>
            <person name="Pham C.P."/>
            <person name="Pu L.-L.P."/>
            <person name="Puazo M.P."/>
            <person name="Quiroz J.Q."/>
            <person name="Rouhana J.R."/>
            <person name="Ruiz M.R."/>
            <person name="Ruiz S.-J.R."/>
            <person name="Saada N.S."/>
            <person name="Santibanez J.S."/>
            <person name="Scheel M.S."/>
            <person name="Schneider B.S."/>
            <person name="Simmons D.S."/>
            <person name="Sisson I.S."/>
            <person name="Tang L.-Y.T."/>
            <person name="Thornton R.T."/>
            <person name="Tisius J.T."/>
            <person name="Toledanes G.T."/>
            <person name="Trejos Z.T."/>
            <person name="Usmani K.U."/>
            <person name="Varghese R.V."/>
            <person name="Vattathil S.V."/>
            <person name="Vee V.V."/>
            <person name="Walker D.W."/>
            <person name="Weissenberger G.W."/>
            <person name="White C.W."/>
            <person name="Williams A.W."/>
            <person name="Woodworth J.W."/>
            <person name="Wright R.W."/>
            <person name="Zhu Y.Z."/>
            <person name="Han Y.H."/>
            <person name="Newsham I.N."/>
            <person name="Nazareth L.N."/>
            <person name="Worley K.W."/>
            <person name="Muzny D.M."/>
            <person name="Rogers J.R."/>
            <person name="Gibbs R.G."/>
        </authorList>
    </citation>
    <scope>NUCLEOTIDE SEQUENCE [LARGE SCALE GENOMIC DNA]</scope>
</reference>
<accession>A0A8I5MZU5</accession>
<dbReference type="Pfam" id="PF17658">
    <property type="entry name" value="DUF5520"/>
    <property type="match status" value="1"/>
</dbReference>
<reference evidence="1" key="3">
    <citation type="submission" date="2025-09" db="UniProtKB">
        <authorList>
            <consortium name="Ensembl"/>
        </authorList>
    </citation>
    <scope>IDENTIFICATION</scope>
</reference>
<name>A0A8I5MZU5_PAPAN</name>
<dbReference type="GeneTree" id="ENSGT00390000016534"/>
<dbReference type="InterPro" id="IPR040005">
    <property type="entry name" value="Polr1has"/>
</dbReference>
<organism evidence="1 2">
    <name type="scientific">Papio anubis</name>
    <name type="common">Olive baboon</name>
    <dbReference type="NCBI Taxonomy" id="9555"/>
    <lineage>
        <taxon>Eukaryota</taxon>
        <taxon>Metazoa</taxon>
        <taxon>Chordata</taxon>
        <taxon>Craniata</taxon>
        <taxon>Vertebrata</taxon>
        <taxon>Euteleostomi</taxon>
        <taxon>Mammalia</taxon>
        <taxon>Eutheria</taxon>
        <taxon>Euarchontoglires</taxon>
        <taxon>Primates</taxon>
        <taxon>Haplorrhini</taxon>
        <taxon>Catarrhini</taxon>
        <taxon>Cercopithecidae</taxon>
        <taxon>Cercopithecinae</taxon>
        <taxon>Papio</taxon>
    </lineage>
</organism>